<evidence type="ECO:0000256" key="7">
    <source>
        <dbReference type="RuleBase" id="RU004504"/>
    </source>
</evidence>
<gene>
    <name evidence="10" type="ORF">COV74_03850</name>
</gene>
<evidence type="ECO:0000313" key="11">
    <source>
        <dbReference type="Proteomes" id="UP000230859"/>
    </source>
</evidence>
<name>A0A2H0LQJ8_9BACT</name>
<dbReference type="SUPFAM" id="SSF53383">
    <property type="entry name" value="PLP-dependent transferases"/>
    <property type="match status" value="1"/>
</dbReference>
<sequence>MTNKIKTQTLDINKIREDFPVLAESMNRHPLVYLDNAATSQKPKSVINRMHDFYSKQYATVHRGVYTLSQNSTWECDLVRNKCREFLNARDTSEIIFVRGTTEAINLAAFGYVRKFLKAGDEIIISEMEHHANIVPWQLLSQEKGFKLKVVPVSDDGELLMDAYQKLLTEKTKLVAITHISNALGTVNPIKQITHLAHQAGAKVFIDGAQGAVHLKVDVQDIGCDFYAFSGHKIYGPTGIGVLYAKRELLEAMDPYQGGGEMIELVTFEKTTFAKPPLKFEAGTPAIVETIGLGPALDYVMTLGFDRIEAYEQSLLKYATEKMSQIEGLTIIGRAKQKDALVSFTLKDIHPHDIGTILDQEGIAIRTGHHCAQPIMRRFGLPATARASFAFYNTKEEIDKLVAGIEKVKEVFA</sequence>
<comment type="catalytic activity">
    <reaction evidence="6 8">
        <text>(sulfur carrier)-H + L-cysteine = (sulfur carrier)-SH + L-alanine</text>
        <dbReference type="Rhea" id="RHEA:43892"/>
        <dbReference type="Rhea" id="RHEA-COMP:14737"/>
        <dbReference type="Rhea" id="RHEA-COMP:14739"/>
        <dbReference type="ChEBI" id="CHEBI:29917"/>
        <dbReference type="ChEBI" id="CHEBI:35235"/>
        <dbReference type="ChEBI" id="CHEBI:57972"/>
        <dbReference type="ChEBI" id="CHEBI:64428"/>
        <dbReference type="EC" id="2.8.1.7"/>
    </reaction>
</comment>
<evidence type="ECO:0000256" key="3">
    <source>
        <dbReference type="ARBA" id="ARBA00010447"/>
    </source>
</evidence>
<evidence type="ECO:0000256" key="5">
    <source>
        <dbReference type="ARBA" id="ARBA00022898"/>
    </source>
</evidence>
<dbReference type="InterPro" id="IPR015424">
    <property type="entry name" value="PyrdxlP-dep_Trfase"/>
</dbReference>
<dbReference type="InterPro" id="IPR015422">
    <property type="entry name" value="PyrdxlP-dep_Trfase_small"/>
</dbReference>
<evidence type="ECO:0000256" key="2">
    <source>
        <dbReference type="ARBA" id="ARBA00002824"/>
    </source>
</evidence>
<dbReference type="PANTHER" id="PTHR43586:SF8">
    <property type="entry name" value="CYSTEINE DESULFURASE 1, CHLOROPLASTIC"/>
    <property type="match status" value="1"/>
</dbReference>
<dbReference type="Pfam" id="PF00266">
    <property type="entry name" value="Aminotran_5"/>
    <property type="match status" value="1"/>
</dbReference>
<dbReference type="GO" id="GO:0031071">
    <property type="term" value="F:cysteine desulfurase activity"/>
    <property type="evidence" value="ECO:0007669"/>
    <property type="project" value="UniProtKB-UniRule"/>
</dbReference>
<keyword evidence="5 8" id="KW-0663">Pyridoxal phosphate</keyword>
<dbReference type="PROSITE" id="PS00595">
    <property type="entry name" value="AA_TRANSFER_CLASS_5"/>
    <property type="match status" value="1"/>
</dbReference>
<evidence type="ECO:0000259" key="9">
    <source>
        <dbReference type="Pfam" id="PF00266"/>
    </source>
</evidence>
<feature type="domain" description="Aminotransferase class V" evidence="9">
    <location>
        <begin position="32"/>
        <end position="401"/>
    </location>
</feature>
<dbReference type="InterPro" id="IPR015421">
    <property type="entry name" value="PyrdxlP-dep_Trfase_major"/>
</dbReference>
<accession>A0A2H0LQJ8</accession>
<dbReference type="AlphaFoldDB" id="A0A2H0LQJ8"/>
<dbReference type="InterPro" id="IPR016454">
    <property type="entry name" value="Cysteine_dSase"/>
</dbReference>
<dbReference type="Gene3D" id="3.40.640.10">
    <property type="entry name" value="Type I PLP-dependent aspartate aminotransferase-like (Major domain)"/>
    <property type="match status" value="1"/>
</dbReference>
<dbReference type="InterPro" id="IPR000192">
    <property type="entry name" value="Aminotrans_V_dom"/>
</dbReference>
<organism evidence="10 11">
    <name type="scientific">Candidatus Abzuiibacterium crystallinum</name>
    <dbReference type="NCBI Taxonomy" id="1974748"/>
    <lineage>
        <taxon>Bacteria</taxon>
        <taxon>Pseudomonadati</taxon>
        <taxon>Candidatus Omnitrophota</taxon>
        <taxon>Candidatus Abzuiibacterium</taxon>
    </lineage>
</organism>
<comment type="similarity">
    <text evidence="3 8">Belongs to the class-V pyridoxal-phosphate-dependent aminotransferase family. Csd subfamily.</text>
</comment>
<dbReference type="InterPro" id="IPR010970">
    <property type="entry name" value="Cys_dSase_SufS"/>
</dbReference>
<dbReference type="CDD" id="cd06453">
    <property type="entry name" value="SufS_like"/>
    <property type="match status" value="1"/>
</dbReference>
<proteinExistence type="inferred from homology"/>
<dbReference type="NCBIfam" id="TIGR01979">
    <property type="entry name" value="sufS"/>
    <property type="match status" value="1"/>
</dbReference>
<evidence type="ECO:0000313" key="10">
    <source>
        <dbReference type="EMBL" id="PIQ86709.1"/>
    </source>
</evidence>
<protein>
    <recommendedName>
        <fullName evidence="8">Cysteine desulfurase</fullName>
        <ecNumber evidence="8">2.8.1.7</ecNumber>
    </recommendedName>
</protein>
<dbReference type="GO" id="GO:0030170">
    <property type="term" value="F:pyridoxal phosphate binding"/>
    <property type="evidence" value="ECO:0007669"/>
    <property type="project" value="UniProtKB-UniRule"/>
</dbReference>
<dbReference type="Gene3D" id="3.90.1150.10">
    <property type="entry name" value="Aspartate Aminotransferase, domain 1"/>
    <property type="match status" value="1"/>
</dbReference>
<dbReference type="PIRSF" id="PIRSF005572">
    <property type="entry name" value="NifS"/>
    <property type="match status" value="1"/>
</dbReference>
<comment type="function">
    <text evidence="2 8">Catalyzes the removal of elemental sulfur and selenium atoms from L-cysteine, L-cystine, L-selenocysteine, and L-selenocystine to produce L-alanine.</text>
</comment>
<keyword evidence="4 8" id="KW-0808">Transferase</keyword>
<evidence type="ECO:0000256" key="1">
    <source>
        <dbReference type="ARBA" id="ARBA00001933"/>
    </source>
</evidence>
<dbReference type="EC" id="2.8.1.7" evidence="8"/>
<dbReference type="PANTHER" id="PTHR43586">
    <property type="entry name" value="CYSTEINE DESULFURASE"/>
    <property type="match status" value="1"/>
</dbReference>
<comment type="caution">
    <text evidence="10">The sequence shown here is derived from an EMBL/GenBank/DDBJ whole genome shotgun (WGS) entry which is preliminary data.</text>
</comment>
<dbReference type="Proteomes" id="UP000230859">
    <property type="component" value="Unassembled WGS sequence"/>
</dbReference>
<reference evidence="10 11" key="1">
    <citation type="submission" date="2017-09" db="EMBL/GenBank/DDBJ databases">
        <title>Depth-based differentiation of microbial function through sediment-hosted aquifers and enrichment of novel symbionts in the deep terrestrial subsurface.</title>
        <authorList>
            <person name="Probst A.J."/>
            <person name="Ladd B."/>
            <person name="Jarett J.K."/>
            <person name="Geller-Mcgrath D.E."/>
            <person name="Sieber C.M."/>
            <person name="Emerson J.B."/>
            <person name="Anantharaman K."/>
            <person name="Thomas B.C."/>
            <person name="Malmstrom R."/>
            <person name="Stieglmeier M."/>
            <person name="Klingl A."/>
            <person name="Woyke T."/>
            <person name="Ryan C.M."/>
            <person name="Banfield J.F."/>
        </authorList>
    </citation>
    <scope>NUCLEOTIDE SEQUENCE [LARGE SCALE GENOMIC DNA]</scope>
    <source>
        <strain evidence="10">CG11_big_fil_rev_8_21_14_0_20_45_26</strain>
    </source>
</reference>
<comment type="cofactor">
    <cofactor evidence="1 7">
        <name>pyridoxal 5'-phosphate</name>
        <dbReference type="ChEBI" id="CHEBI:597326"/>
    </cofactor>
</comment>
<evidence type="ECO:0000256" key="8">
    <source>
        <dbReference type="RuleBase" id="RU004506"/>
    </source>
</evidence>
<evidence type="ECO:0000256" key="6">
    <source>
        <dbReference type="ARBA" id="ARBA00050776"/>
    </source>
</evidence>
<dbReference type="EMBL" id="PCVY01000037">
    <property type="protein sequence ID" value="PIQ86709.1"/>
    <property type="molecule type" value="Genomic_DNA"/>
</dbReference>
<evidence type="ECO:0000256" key="4">
    <source>
        <dbReference type="ARBA" id="ARBA00022679"/>
    </source>
</evidence>
<dbReference type="GO" id="GO:0006534">
    <property type="term" value="P:cysteine metabolic process"/>
    <property type="evidence" value="ECO:0007669"/>
    <property type="project" value="UniProtKB-UniRule"/>
</dbReference>
<dbReference type="InterPro" id="IPR020578">
    <property type="entry name" value="Aminotrans_V_PyrdxlP_BS"/>
</dbReference>